<feature type="region of interest" description="Disordered" evidence="3">
    <location>
        <begin position="292"/>
        <end position="332"/>
    </location>
</feature>
<proteinExistence type="inferred from homology"/>
<protein>
    <submittedName>
        <fullName evidence="5">Neuroligin 3</fullName>
    </submittedName>
</protein>
<dbReference type="PROSITE" id="PS00941">
    <property type="entry name" value="CARBOXYLESTERASE_B_2"/>
    <property type="match status" value="1"/>
</dbReference>
<evidence type="ECO:0000256" key="1">
    <source>
        <dbReference type="ARBA" id="ARBA00005964"/>
    </source>
</evidence>
<dbReference type="Proteomes" id="UP000594220">
    <property type="component" value="Unplaced"/>
</dbReference>
<dbReference type="Gene3D" id="3.40.50.1820">
    <property type="entry name" value="alpha/beta hydrolase"/>
    <property type="match status" value="1"/>
</dbReference>
<keyword evidence="6" id="KW-1185">Reference proteome</keyword>
<sequence length="332" mass="35328">MWLAPRQGPAASPGLPAPELAAGRGLRLVLGVLSLAVVVARLEGQAYSPTVNTRYGKLRGVRVPLPSEILGPVDQYLGVPYAAPPVGDKRFMPPEPPASWSGIRNATHFSPVCPQNIHSAVPEIMLPIWFTSNLDIVATYIQDPNEDCLYLNIYIPTEDGESSAKKQGEDLADNDGDEDEDIRDSGAKPVMVYIHGGSYMEGTGNMIDGSVLASYGNVIVITLNYRVGVLGFLSTGDQAAKGNYGLLDQIQALRWVSENIAFFGGDPLRITVFGSGIGASCVSLLTLSHHSEGTPTSQCPRTPSSSTPRPTASRRWPGPSTTLETSCTCTSG</sequence>
<feature type="domain" description="Carboxylesterase type B" evidence="4">
    <location>
        <begin position="48"/>
        <end position="294"/>
    </location>
</feature>
<evidence type="ECO:0000259" key="4">
    <source>
        <dbReference type="Pfam" id="PF00135"/>
    </source>
</evidence>
<feature type="region of interest" description="Disordered" evidence="3">
    <location>
        <begin position="160"/>
        <end position="183"/>
    </location>
</feature>
<evidence type="ECO:0000256" key="2">
    <source>
        <dbReference type="ARBA" id="ARBA00022729"/>
    </source>
</evidence>
<evidence type="ECO:0000256" key="3">
    <source>
        <dbReference type="SAM" id="MobiDB-lite"/>
    </source>
</evidence>
<organism evidence="5 6">
    <name type="scientific">Crocodylus porosus</name>
    <name type="common">Saltwater crocodile</name>
    <name type="synonym">Estuarine crocodile</name>
    <dbReference type="NCBI Taxonomy" id="8502"/>
    <lineage>
        <taxon>Eukaryota</taxon>
        <taxon>Metazoa</taxon>
        <taxon>Chordata</taxon>
        <taxon>Craniata</taxon>
        <taxon>Vertebrata</taxon>
        <taxon>Euteleostomi</taxon>
        <taxon>Archelosauria</taxon>
        <taxon>Archosauria</taxon>
        <taxon>Crocodylia</taxon>
        <taxon>Longirostres</taxon>
        <taxon>Crocodylidae</taxon>
        <taxon>Crocodylus</taxon>
    </lineage>
</organism>
<accession>A0A7M4DZ82</accession>
<dbReference type="AlphaFoldDB" id="A0A7M4DZ82"/>
<dbReference type="InterPro" id="IPR019819">
    <property type="entry name" value="Carboxylesterase_B_CS"/>
</dbReference>
<dbReference type="InterPro" id="IPR051093">
    <property type="entry name" value="Neuroligin/BSAL"/>
</dbReference>
<reference evidence="5" key="1">
    <citation type="submission" date="2025-08" db="UniProtKB">
        <authorList>
            <consortium name="Ensembl"/>
        </authorList>
    </citation>
    <scope>IDENTIFICATION</scope>
</reference>
<gene>
    <name evidence="5" type="primary">NLGN3</name>
</gene>
<dbReference type="SUPFAM" id="SSF53474">
    <property type="entry name" value="alpha/beta-Hydrolases"/>
    <property type="match status" value="1"/>
</dbReference>
<evidence type="ECO:0000313" key="5">
    <source>
        <dbReference type="Ensembl" id="ENSCPRP00005002033.1"/>
    </source>
</evidence>
<dbReference type="Ensembl" id="ENSCPRT00005002384.1">
    <property type="protein sequence ID" value="ENSCPRP00005002033.1"/>
    <property type="gene ID" value="ENSCPRG00005001481.1"/>
</dbReference>
<dbReference type="Pfam" id="PF00135">
    <property type="entry name" value="COesterase"/>
    <property type="match status" value="1"/>
</dbReference>
<comment type="similarity">
    <text evidence="1">Belongs to the type-B carboxylesterase/lipase family.</text>
</comment>
<keyword evidence="2" id="KW-0732">Signal</keyword>
<dbReference type="InterPro" id="IPR002018">
    <property type="entry name" value="CarbesteraseB"/>
</dbReference>
<name>A0A7M4DZ82_CROPO</name>
<feature type="compositionally biased region" description="Acidic residues" evidence="3">
    <location>
        <begin position="170"/>
        <end position="182"/>
    </location>
</feature>
<dbReference type="InterPro" id="IPR029058">
    <property type="entry name" value="AB_hydrolase_fold"/>
</dbReference>
<dbReference type="PANTHER" id="PTHR43903">
    <property type="entry name" value="NEUROLIGIN"/>
    <property type="match status" value="1"/>
</dbReference>
<reference evidence="5" key="2">
    <citation type="submission" date="2025-09" db="UniProtKB">
        <authorList>
            <consortium name="Ensembl"/>
        </authorList>
    </citation>
    <scope>IDENTIFICATION</scope>
</reference>
<dbReference type="GeneTree" id="ENSGT00940000159580"/>
<evidence type="ECO:0000313" key="6">
    <source>
        <dbReference type="Proteomes" id="UP000594220"/>
    </source>
</evidence>
<feature type="compositionally biased region" description="Low complexity" evidence="3">
    <location>
        <begin position="294"/>
        <end position="332"/>
    </location>
</feature>